<dbReference type="GO" id="GO:0005737">
    <property type="term" value="C:cytoplasm"/>
    <property type="evidence" value="ECO:0007669"/>
    <property type="project" value="TreeGrafter"/>
</dbReference>
<dbReference type="GO" id="GO:0016018">
    <property type="term" value="F:cyclosporin A binding"/>
    <property type="evidence" value="ECO:0007669"/>
    <property type="project" value="TreeGrafter"/>
</dbReference>
<dbReference type="Proteomes" id="UP000794436">
    <property type="component" value="Unassembled WGS sequence"/>
</dbReference>
<protein>
    <recommendedName>
        <fullName evidence="1">PPIase cyclophilin-type domain-containing protein</fullName>
    </recommendedName>
</protein>
<sequence>MSASTGSSSFLCELNGLLRDPHYHRCRLLLQELSILHPQFLSKLHGMIEQEYLDYVRTTALPHDVKQRHLQHTGPFFLVSQRTHLADEDAFIAFAIEKTQRSRSDILVAAAFGAQNVGSTTYAAVDAEEELQIKAEAAAREALFRYRQVSGNEHVYLLFAIDGQTLPRVEIELFARICPRTCANFVAFCEGIVPDISDESSMLSYKGNYVHRVVKGGWIQAGDVSQGPNGHGNGPLRSLYGMGFPDESFAVSHDQIGIVSMANNGVPHTNGSQFFITVAPLPWLDKKKVAFGRVVSGLTTIHAIAALETVQERPCVPCKIVDAGRLNEL</sequence>
<dbReference type="GO" id="GO:0003755">
    <property type="term" value="F:peptidyl-prolyl cis-trans isomerase activity"/>
    <property type="evidence" value="ECO:0007669"/>
    <property type="project" value="InterPro"/>
</dbReference>
<dbReference type="InterPro" id="IPR029000">
    <property type="entry name" value="Cyclophilin-like_dom_sf"/>
</dbReference>
<dbReference type="InterPro" id="IPR002130">
    <property type="entry name" value="Cyclophilin-type_PPIase_dom"/>
</dbReference>
<evidence type="ECO:0000313" key="2">
    <source>
        <dbReference type="EMBL" id="TMW56621.1"/>
    </source>
</evidence>
<name>A0A8K1C548_PYTOL</name>
<dbReference type="PANTHER" id="PTHR11071:SF561">
    <property type="entry name" value="PEPTIDYL-PROLYL CIS-TRANS ISOMERASE D-RELATED"/>
    <property type="match status" value="1"/>
</dbReference>
<evidence type="ECO:0000313" key="3">
    <source>
        <dbReference type="Proteomes" id="UP000794436"/>
    </source>
</evidence>
<dbReference type="Gene3D" id="2.40.100.10">
    <property type="entry name" value="Cyclophilin-like"/>
    <property type="match status" value="1"/>
</dbReference>
<evidence type="ECO:0000259" key="1">
    <source>
        <dbReference type="PROSITE" id="PS50072"/>
    </source>
</evidence>
<dbReference type="PANTHER" id="PTHR11071">
    <property type="entry name" value="PEPTIDYL-PROLYL CIS-TRANS ISOMERASE"/>
    <property type="match status" value="1"/>
</dbReference>
<dbReference type="PROSITE" id="PS50072">
    <property type="entry name" value="CSA_PPIASE_2"/>
    <property type="match status" value="1"/>
</dbReference>
<proteinExistence type="predicted"/>
<dbReference type="OrthoDB" id="408413at2759"/>
<feature type="domain" description="PPIase cyclophilin-type" evidence="1">
    <location>
        <begin position="156"/>
        <end position="325"/>
    </location>
</feature>
<dbReference type="SUPFAM" id="SSF50891">
    <property type="entry name" value="Cyclophilin-like"/>
    <property type="match status" value="1"/>
</dbReference>
<dbReference type="AlphaFoldDB" id="A0A8K1C548"/>
<dbReference type="EMBL" id="SPLM01000145">
    <property type="protein sequence ID" value="TMW56621.1"/>
    <property type="molecule type" value="Genomic_DNA"/>
</dbReference>
<dbReference type="GO" id="GO:0006457">
    <property type="term" value="P:protein folding"/>
    <property type="evidence" value="ECO:0007669"/>
    <property type="project" value="TreeGrafter"/>
</dbReference>
<keyword evidence="3" id="KW-1185">Reference proteome</keyword>
<organism evidence="2 3">
    <name type="scientific">Pythium oligandrum</name>
    <name type="common">Mycoparasitic fungus</name>
    <dbReference type="NCBI Taxonomy" id="41045"/>
    <lineage>
        <taxon>Eukaryota</taxon>
        <taxon>Sar</taxon>
        <taxon>Stramenopiles</taxon>
        <taxon>Oomycota</taxon>
        <taxon>Peronosporomycetes</taxon>
        <taxon>Pythiales</taxon>
        <taxon>Pythiaceae</taxon>
        <taxon>Pythium</taxon>
    </lineage>
</organism>
<dbReference type="PRINTS" id="PR00153">
    <property type="entry name" value="CSAPPISMRASE"/>
</dbReference>
<dbReference type="Pfam" id="PF00160">
    <property type="entry name" value="Pro_isomerase"/>
    <property type="match status" value="1"/>
</dbReference>
<comment type="caution">
    <text evidence="2">The sequence shown here is derived from an EMBL/GenBank/DDBJ whole genome shotgun (WGS) entry which is preliminary data.</text>
</comment>
<reference evidence="2" key="1">
    <citation type="submission" date="2019-03" db="EMBL/GenBank/DDBJ databases">
        <title>Long read genome sequence of the mycoparasitic Pythium oligandrum ATCC 38472 isolated from sugarbeet rhizosphere.</title>
        <authorList>
            <person name="Gaulin E."/>
        </authorList>
    </citation>
    <scope>NUCLEOTIDE SEQUENCE</scope>
    <source>
        <strain evidence="2">ATCC 38472_TT</strain>
    </source>
</reference>
<gene>
    <name evidence="2" type="ORF">Poli38472_006631</name>
</gene>
<accession>A0A8K1C548</accession>